<dbReference type="GO" id="GO:0032543">
    <property type="term" value="P:mitochondrial translation"/>
    <property type="evidence" value="ECO:0007669"/>
    <property type="project" value="TreeGrafter"/>
</dbReference>
<protein>
    <submittedName>
        <fullName evidence="2">Uncharacterized protein</fullName>
    </submittedName>
</protein>
<evidence type="ECO:0000313" key="1">
    <source>
        <dbReference type="Proteomes" id="UP000887578"/>
    </source>
</evidence>
<dbReference type="GO" id="GO:0070681">
    <property type="term" value="P:glutaminyl-tRNAGln biosynthesis via transamidation"/>
    <property type="evidence" value="ECO:0007669"/>
    <property type="project" value="TreeGrafter"/>
</dbReference>
<dbReference type="SUPFAM" id="SSF55931">
    <property type="entry name" value="Glutamine synthetase/guanido kinase"/>
    <property type="match status" value="1"/>
</dbReference>
<sequence>MRIDANTSLCVDVDKEIKRQTKLLNEGKEVEPVTLNLEETGQAIVASSKGDDLDYRFTSEPNLPLLQLEVAWIKEAESKLNNSLEFEYYVRHYRMQPSDTIELVVRLF</sequence>
<reference evidence="2" key="1">
    <citation type="submission" date="2022-11" db="UniProtKB">
        <authorList>
            <consortium name="WormBaseParasite"/>
        </authorList>
    </citation>
    <scope>IDENTIFICATION</scope>
</reference>
<evidence type="ECO:0000313" key="2">
    <source>
        <dbReference type="WBParaSite" id="PDA_v2.g26540.t1"/>
    </source>
</evidence>
<dbReference type="GO" id="GO:0050567">
    <property type="term" value="F:glutaminyl-tRNA synthase (glutamine-hydrolyzing) activity"/>
    <property type="evidence" value="ECO:0007669"/>
    <property type="project" value="TreeGrafter"/>
</dbReference>
<dbReference type="GO" id="GO:0005739">
    <property type="term" value="C:mitochondrion"/>
    <property type="evidence" value="ECO:0007669"/>
    <property type="project" value="TreeGrafter"/>
</dbReference>
<organism evidence="1 2">
    <name type="scientific">Panagrolaimus davidi</name>
    <dbReference type="NCBI Taxonomy" id="227884"/>
    <lineage>
        <taxon>Eukaryota</taxon>
        <taxon>Metazoa</taxon>
        <taxon>Ecdysozoa</taxon>
        <taxon>Nematoda</taxon>
        <taxon>Chromadorea</taxon>
        <taxon>Rhabditida</taxon>
        <taxon>Tylenchina</taxon>
        <taxon>Panagrolaimomorpha</taxon>
        <taxon>Panagrolaimoidea</taxon>
        <taxon>Panagrolaimidae</taxon>
        <taxon>Panagrolaimus</taxon>
    </lineage>
</organism>
<name>A0A914Q5D6_9BILA</name>
<dbReference type="PANTHER" id="PTHR11659:SF0">
    <property type="entry name" value="GLUTAMYL-TRNA(GLN) AMIDOTRANSFERASE SUBUNIT B, MITOCHONDRIAL"/>
    <property type="match status" value="1"/>
</dbReference>
<dbReference type="GO" id="GO:0030956">
    <property type="term" value="C:glutamyl-tRNA(Gln) amidotransferase complex"/>
    <property type="evidence" value="ECO:0007669"/>
    <property type="project" value="TreeGrafter"/>
</dbReference>
<dbReference type="PANTHER" id="PTHR11659">
    <property type="entry name" value="GLUTAMYL-TRNA GLN AMIDOTRANSFERASE SUBUNIT B MITOCHONDRIAL AND PROKARYOTIC PET112-RELATED"/>
    <property type="match status" value="1"/>
</dbReference>
<dbReference type="Proteomes" id="UP000887578">
    <property type="component" value="Unplaced"/>
</dbReference>
<dbReference type="WBParaSite" id="PDA_v2.g26540.t1">
    <property type="protein sequence ID" value="PDA_v2.g26540.t1"/>
    <property type="gene ID" value="PDA_v2.g26540"/>
</dbReference>
<dbReference type="InterPro" id="IPR014746">
    <property type="entry name" value="Gln_synth/guanido_kin_cat_dom"/>
</dbReference>
<keyword evidence="1" id="KW-1185">Reference proteome</keyword>
<accession>A0A914Q5D6</accession>
<dbReference type="InterPro" id="IPR017959">
    <property type="entry name" value="Asn/Gln-tRNA_amidoTrfase_suB/E"/>
</dbReference>
<proteinExistence type="predicted"/>
<dbReference type="AlphaFoldDB" id="A0A914Q5D6"/>